<accession>A0ABD7US22</accession>
<evidence type="ECO:0000313" key="1">
    <source>
        <dbReference type="EMBL" id="VDC38416.1"/>
    </source>
</evidence>
<reference evidence="1 2" key="1">
    <citation type="submission" date="2018-10" db="EMBL/GenBank/DDBJ databases">
        <authorList>
            <person name="Rosinski-Chupin I."/>
        </authorList>
    </citation>
    <scope>NUCLEOTIDE SEQUENCE [LARGE SCALE GENOMIC DNA]</scope>
    <source>
        <strain evidence="1 2">S119</strain>
    </source>
</reference>
<proteinExistence type="predicted"/>
<organism evidence="1 2">
    <name type="scientific">Streptococcus pyogenes</name>
    <dbReference type="NCBI Taxonomy" id="1314"/>
    <lineage>
        <taxon>Bacteria</taxon>
        <taxon>Bacillati</taxon>
        <taxon>Bacillota</taxon>
        <taxon>Bacilli</taxon>
        <taxon>Lactobacillales</taxon>
        <taxon>Streptococcaceae</taxon>
        <taxon>Streptococcus</taxon>
    </lineage>
</organism>
<dbReference type="Proteomes" id="UP000274496">
    <property type="component" value="Chromosome"/>
</dbReference>
<protein>
    <submittedName>
        <fullName evidence="1">Cystathionine beta-lyase domain protein</fullName>
    </submittedName>
</protein>
<dbReference type="EMBL" id="LR031521">
    <property type="protein sequence ID" value="VDC38416.1"/>
    <property type="molecule type" value="Genomic_DNA"/>
</dbReference>
<dbReference type="AlphaFoldDB" id="A0ABD7US22"/>
<name>A0ABD7US22_STRPY</name>
<evidence type="ECO:0000313" key="2">
    <source>
        <dbReference type="Proteomes" id="UP000274496"/>
    </source>
</evidence>
<sequence>MAAWSKMIKGLANLAKGCIINVIDLKMILLEKFIIHLKGAHYFSLFFL</sequence>
<gene>
    <name evidence="1" type="ORF">SP119_0143</name>
</gene>